<dbReference type="AlphaFoldDB" id="A0AAD9KEN7"/>
<organism evidence="1 2">
    <name type="scientific">Ridgeia piscesae</name>
    <name type="common">Tubeworm</name>
    <dbReference type="NCBI Taxonomy" id="27915"/>
    <lineage>
        <taxon>Eukaryota</taxon>
        <taxon>Metazoa</taxon>
        <taxon>Spiralia</taxon>
        <taxon>Lophotrochozoa</taxon>
        <taxon>Annelida</taxon>
        <taxon>Polychaeta</taxon>
        <taxon>Sedentaria</taxon>
        <taxon>Canalipalpata</taxon>
        <taxon>Sabellida</taxon>
        <taxon>Siboglinidae</taxon>
        <taxon>Ridgeia</taxon>
    </lineage>
</organism>
<sequence>MFTEAVSSISKTNELTFKTLPDLLGEFAAMSDTNRDIADQIQHQITGLKGAMVTSYNGLELFYELMPLLLPRKFTSFVEMKRYSGATLERLQEALRDDLWVFGYGNVSSSG</sequence>
<evidence type="ECO:0000313" key="2">
    <source>
        <dbReference type="Proteomes" id="UP001209878"/>
    </source>
</evidence>
<dbReference type="Proteomes" id="UP001209878">
    <property type="component" value="Unassembled WGS sequence"/>
</dbReference>
<gene>
    <name evidence="1" type="ORF">NP493_1175g01020</name>
</gene>
<reference evidence="1" key="1">
    <citation type="journal article" date="2023" name="Mol. Biol. Evol.">
        <title>Third-Generation Sequencing Reveals the Adaptive Role of the Epigenome in Three Deep-Sea Polychaetes.</title>
        <authorList>
            <person name="Perez M."/>
            <person name="Aroh O."/>
            <person name="Sun Y."/>
            <person name="Lan Y."/>
            <person name="Juniper S.K."/>
            <person name="Young C.R."/>
            <person name="Angers B."/>
            <person name="Qian P.Y."/>
        </authorList>
    </citation>
    <scope>NUCLEOTIDE SEQUENCE</scope>
    <source>
        <strain evidence="1">R07B-5</strain>
    </source>
</reference>
<dbReference type="EMBL" id="JAODUO010001172">
    <property type="protein sequence ID" value="KAK2169821.1"/>
    <property type="molecule type" value="Genomic_DNA"/>
</dbReference>
<protein>
    <submittedName>
        <fullName evidence="1">Uncharacterized protein</fullName>
    </submittedName>
</protein>
<comment type="caution">
    <text evidence="1">The sequence shown here is derived from an EMBL/GenBank/DDBJ whole genome shotgun (WGS) entry which is preliminary data.</text>
</comment>
<evidence type="ECO:0000313" key="1">
    <source>
        <dbReference type="EMBL" id="KAK2169821.1"/>
    </source>
</evidence>
<accession>A0AAD9KEN7</accession>
<keyword evidence="2" id="KW-1185">Reference proteome</keyword>
<name>A0AAD9KEN7_RIDPI</name>
<proteinExistence type="predicted"/>